<gene>
    <name evidence="1" type="ORF">SDC9_121254</name>
</gene>
<evidence type="ECO:0000313" key="1">
    <source>
        <dbReference type="EMBL" id="MPM74269.1"/>
    </source>
</evidence>
<name>A0A645CBG3_9ZZZZ</name>
<proteinExistence type="predicted"/>
<organism evidence="1">
    <name type="scientific">bioreactor metagenome</name>
    <dbReference type="NCBI Taxonomy" id="1076179"/>
    <lineage>
        <taxon>unclassified sequences</taxon>
        <taxon>metagenomes</taxon>
        <taxon>ecological metagenomes</taxon>
    </lineage>
</organism>
<sequence length="70" mass="7808">MKFTICVFIGFLHALDVFHDVQRADQIDIQRRSIAHKPEDHVTRAQAGVDLNALAKQPVFQALQLIGVGV</sequence>
<accession>A0A645CBG3</accession>
<comment type="caution">
    <text evidence="1">The sequence shown here is derived from an EMBL/GenBank/DDBJ whole genome shotgun (WGS) entry which is preliminary data.</text>
</comment>
<reference evidence="1" key="1">
    <citation type="submission" date="2019-08" db="EMBL/GenBank/DDBJ databases">
        <authorList>
            <person name="Kucharzyk K."/>
            <person name="Murdoch R.W."/>
            <person name="Higgins S."/>
            <person name="Loffler F."/>
        </authorList>
    </citation>
    <scope>NUCLEOTIDE SEQUENCE</scope>
</reference>
<protein>
    <submittedName>
        <fullName evidence="1">Uncharacterized protein</fullName>
    </submittedName>
</protein>
<dbReference type="EMBL" id="VSSQ01025853">
    <property type="protein sequence ID" value="MPM74269.1"/>
    <property type="molecule type" value="Genomic_DNA"/>
</dbReference>
<dbReference type="AlphaFoldDB" id="A0A645CBG3"/>